<proteinExistence type="predicted"/>
<reference evidence="2" key="1">
    <citation type="journal article" date="2013" name="Mol. Plant Microbe Interact.">
        <title>Global aspects of pacC regulation of pathogenicity genes in Colletotrichum gloeosporioides as revealed by transcriptome analysis.</title>
        <authorList>
            <person name="Alkan N."/>
            <person name="Meng X."/>
            <person name="Friedlander G."/>
            <person name="Reuveni E."/>
            <person name="Sukno S."/>
            <person name="Sherman A."/>
            <person name="Thon M."/>
            <person name="Fluhr R."/>
            <person name="Prusky D."/>
        </authorList>
    </citation>
    <scope>NUCLEOTIDE SEQUENCE [LARGE SCALE GENOMIC DNA]</scope>
    <source>
        <strain evidence="2">Cg-14</strain>
    </source>
</reference>
<protein>
    <submittedName>
        <fullName evidence="1">Uncharacterized protein</fullName>
    </submittedName>
</protein>
<evidence type="ECO:0000313" key="2">
    <source>
        <dbReference type="Proteomes" id="UP000015530"/>
    </source>
</evidence>
<evidence type="ECO:0000313" key="1">
    <source>
        <dbReference type="EMBL" id="EQB43079.1"/>
    </source>
</evidence>
<accession>T0JUR6</accession>
<sequence>MRITNEISAS</sequence>
<dbReference type="Proteomes" id="UP000015530">
    <property type="component" value="Unassembled WGS sequence"/>
</dbReference>
<comment type="caution">
    <text evidence="1">The sequence shown here is derived from an EMBL/GenBank/DDBJ whole genome shotgun (WGS) entry which is preliminary data.</text>
</comment>
<gene>
    <name evidence="1" type="ORF">CGLO_18330</name>
</gene>
<name>T0JUR6_COLGC</name>
<dbReference type="HOGENOM" id="CLU_3438361_0_0_1"/>
<organism evidence="1 2">
    <name type="scientific">Colletotrichum gloeosporioides (strain Cg-14)</name>
    <name type="common">Anthracnose fungus</name>
    <name type="synonym">Glomerella cingulata</name>
    <dbReference type="NCBI Taxonomy" id="1237896"/>
    <lineage>
        <taxon>Eukaryota</taxon>
        <taxon>Fungi</taxon>
        <taxon>Dikarya</taxon>
        <taxon>Ascomycota</taxon>
        <taxon>Pezizomycotina</taxon>
        <taxon>Sordariomycetes</taxon>
        <taxon>Hypocreomycetidae</taxon>
        <taxon>Glomerellales</taxon>
        <taxon>Glomerellaceae</taxon>
        <taxon>Colletotrichum</taxon>
        <taxon>Colletotrichum gloeosporioides species complex</taxon>
    </lineage>
</organism>
<dbReference type="EMBL" id="AMYD01004503">
    <property type="protein sequence ID" value="EQB43079.1"/>
    <property type="molecule type" value="Genomic_DNA"/>
</dbReference>